<dbReference type="GO" id="GO:0046872">
    <property type="term" value="F:metal ion binding"/>
    <property type="evidence" value="ECO:0007669"/>
    <property type="project" value="UniProtKB-KW"/>
</dbReference>
<dbReference type="EMBL" id="BOQN01000038">
    <property type="protein sequence ID" value="GIM90945.1"/>
    <property type="molecule type" value="Genomic_DNA"/>
</dbReference>
<evidence type="ECO:0000256" key="2">
    <source>
        <dbReference type="ARBA" id="ARBA00022801"/>
    </source>
</evidence>
<keyword evidence="5" id="KW-1185">Reference proteome</keyword>
<dbReference type="InterPro" id="IPR032466">
    <property type="entry name" value="Metal_Hydrolase"/>
</dbReference>
<evidence type="ECO:0000256" key="1">
    <source>
        <dbReference type="ARBA" id="ARBA00022723"/>
    </source>
</evidence>
<gene>
    <name evidence="4" type="primary">codA</name>
    <name evidence="4" type="ORF">Ato02nite_027380</name>
</gene>
<dbReference type="GO" id="GO:0006209">
    <property type="term" value="P:cytosine catabolic process"/>
    <property type="evidence" value="ECO:0007669"/>
    <property type="project" value="TreeGrafter"/>
</dbReference>
<evidence type="ECO:0000259" key="3">
    <source>
        <dbReference type="Pfam" id="PF07969"/>
    </source>
</evidence>
<dbReference type="InterPro" id="IPR052349">
    <property type="entry name" value="Metallo-hydrolase_Enzymes"/>
</dbReference>
<accession>A0A919T8G2</accession>
<keyword evidence="2" id="KW-0378">Hydrolase</keyword>
<dbReference type="InterPro" id="IPR013108">
    <property type="entry name" value="Amidohydro_3"/>
</dbReference>
<dbReference type="SUPFAM" id="SSF51556">
    <property type="entry name" value="Metallo-dependent hydrolases"/>
    <property type="match status" value="1"/>
</dbReference>
<dbReference type="InterPro" id="IPR011059">
    <property type="entry name" value="Metal-dep_hydrolase_composite"/>
</dbReference>
<dbReference type="FunFam" id="3.20.20.140:FF:000019">
    <property type="entry name" value="Cytosine deaminase"/>
    <property type="match status" value="1"/>
</dbReference>
<dbReference type="RefSeq" id="WP_213006848.1">
    <property type="nucleotide sequence ID" value="NZ_BOQN01000038.1"/>
</dbReference>
<dbReference type="Proteomes" id="UP000677082">
    <property type="component" value="Unassembled WGS sequence"/>
</dbReference>
<dbReference type="PANTHER" id="PTHR32027:SF0">
    <property type="entry name" value="CYTOSINE DEAMINASE"/>
    <property type="match status" value="1"/>
</dbReference>
<name>A0A919T8G2_9ACTN</name>
<dbReference type="CDD" id="cd01293">
    <property type="entry name" value="Bact_CD"/>
    <property type="match status" value="1"/>
</dbReference>
<dbReference type="Gene3D" id="2.30.40.10">
    <property type="entry name" value="Urease, subunit C, domain 1"/>
    <property type="match status" value="1"/>
</dbReference>
<dbReference type="PANTHER" id="PTHR32027">
    <property type="entry name" value="CYTOSINE DEAMINASE"/>
    <property type="match status" value="1"/>
</dbReference>
<evidence type="ECO:0000313" key="5">
    <source>
        <dbReference type="Proteomes" id="UP000677082"/>
    </source>
</evidence>
<reference evidence="4 5" key="1">
    <citation type="submission" date="2021-03" db="EMBL/GenBank/DDBJ databases">
        <title>Whole genome shotgun sequence of Actinoplanes toevensis NBRC 105298.</title>
        <authorList>
            <person name="Komaki H."/>
            <person name="Tamura T."/>
        </authorList>
    </citation>
    <scope>NUCLEOTIDE SEQUENCE [LARGE SCALE GENOMIC DNA]</scope>
    <source>
        <strain evidence="4 5">NBRC 105298</strain>
    </source>
</reference>
<dbReference type="Gene3D" id="3.20.20.140">
    <property type="entry name" value="Metal-dependent hydrolases"/>
    <property type="match status" value="1"/>
</dbReference>
<evidence type="ECO:0000313" key="4">
    <source>
        <dbReference type="EMBL" id="GIM90945.1"/>
    </source>
</evidence>
<dbReference type="NCBIfam" id="NF005748">
    <property type="entry name" value="PRK07572.1"/>
    <property type="match status" value="1"/>
</dbReference>
<sequence>MIDLLLTNTSRGDIGISGGRIVPPAEARTTRDLGGRLVTPPLVEPHIHLDAVLTEGQPRPNRSGSLFEGIAIWAERVQDLTVEDVKERVRKVLRWQLACGVQHVRSHVDVCDPDLRALRALVELREEARGVIDLQLVAFPQQGILSFDGGADLMRRAVDVGADVIGAIPHYELTREDGVESVRFAMALAEEHGLRVDIHCDETDDEHSRFLETMVAETIRRGMSGRVTASHTTAMHSYNAAYAYRLINNIARAGLHMVTNPLDNAVLQGRFDPGPIRRGHTRVKELLAAGVNVAIGHDSVMDPWYPLGFGDPLQAAFVLAHLGHMSGADELRTLIDMITVAPAAALGVADYGLKVGGPADLVVFDATSEAEALRLQRPRYLVMRAGRVVAETEPARTTVTWDGVTQPVSFR</sequence>
<organism evidence="4 5">
    <name type="scientific">Paractinoplanes toevensis</name>
    <dbReference type="NCBI Taxonomy" id="571911"/>
    <lineage>
        <taxon>Bacteria</taxon>
        <taxon>Bacillati</taxon>
        <taxon>Actinomycetota</taxon>
        <taxon>Actinomycetes</taxon>
        <taxon>Micromonosporales</taxon>
        <taxon>Micromonosporaceae</taxon>
        <taxon>Paractinoplanes</taxon>
    </lineage>
</organism>
<dbReference type="GO" id="GO:0035888">
    <property type="term" value="F:isoguanine deaminase activity"/>
    <property type="evidence" value="ECO:0007669"/>
    <property type="project" value="TreeGrafter"/>
</dbReference>
<protein>
    <submittedName>
        <fullName evidence="4">Cytosine deaminase</fullName>
    </submittedName>
</protein>
<dbReference type="SUPFAM" id="SSF51338">
    <property type="entry name" value="Composite domain of metallo-dependent hydrolases"/>
    <property type="match status" value="1"/>
</dbReference>
<comment type="caution">
    <text evidence="4">The sequence shown here is derived from an EMBL/GenBank/DDBJ whole genome shotgun (WGS) entry which is preliminary data.</text>
</comment>
<proteinExistence type="predicted"/>
<keyword evidence="1" id="KW-0479">Metal-binding</keyword>
<dbReference type="AlphaFoldDB" id="A0A919T8G2"/>
<dbReference type="NCBIfam" id="NF006685">
    <property type="entry name" value="PRK09230.1"/>
    <property type="match status" value="1"/>
</dbReference>
<dbReference type="GO" id="GO:0004131">
    <property type="term" value="F:cytosine deaminase activity"/>
    <property type="evidence" value="ECO:0007669"/>
    <property type="project" value="TreeGrafter"/>
</dbReference>
<dbReference type="Pfam" id="PF07969">
    <property type="entry name" value="Amidohydro_3"/>
    <property type="match status" value="1"/>
</dbReference>
<feature type="domain" description="Amidohydrolase 3" evidence="3">
    <location>
        <begin position="30"/>
        <end position="389"/>
    </location>
</feature>